<feature type="compositionally biased region" description="Low complexity" evidence="5">
    <location>
        <begin position="351"/>
        <end position="360"/>
    </location>
</feature>
<dbReference type="InterPro" id="IPR031127">
    <property type="entry name" value="E3_UB_ligase_RBR"/>
</dbReference>
<feature type="compositionally biased region" description="Basic and acidic residues" evidence="5">
    <location>
        <begin position="612"/>
        <end position="622"/>
    </location>
</feature>
<dbReference type="KEGG" id="ssck:SPSK_08822"/>
<feature type="compositionally biased region" description="Basic and acidic residues" evidence="5">
    <location>
        <begin position="572"/>
        <end position="586"/>
    </location>
</feature>
<evidence type="ECO:0000256" key="3">
    <source>
        <dbReference type="ARBA" id="ARBA00022786"/>
    </source>
</evidence>
<evidence type="ECO:0000259" key="6">
    <source>
        <dbReference type="Pfam" id="PF01485"/>
    </source>
</evidence>
<feature type="compositionally biased region" description="Pro residues" evidence="5">
    <location>
        <begin position="305"/>
        <end position="316"/>
    </location>
</feature>
<comment type="caution">
    <text evidence="7">The sequence shown here is derived from an EMBL/GenBank/DDBJ whole genome shotgun (WGS) entry which is preliminary data.</text>
</comment>
<reference evidence="7 8" key="2">
    <citation type="journal article" date="2015" name="Eukaryot. Cell">
        <title>Asexual propagation of a virulent clone complex in a human and feline outbreak of sporotrichosis.</title>
        <authorList>
            <person name="Teixeira Mde M."/>
            <person name="Rodrigues A.M."/>
            <person name="Tsui C.K."/>
            <person name="de Almeida L.G."/>
            <person name="Van Diepeningen A.D."/>
            <person name="van den Ende B.G."/>
            <person name="Fernandes G.F."/>
            <person name="Kano R."/>
            <person name="Hamelin R.C."/>
            <person name="Lopes-Bezerra L.M."/>
            <person name="Vasconcelos A.T."/>
            <person name="de Hoog S."/>
            <person name="de Camargo Z.P."/>
            <person name="Felipe M.S."/>
        </authorList>
    </citation>
    <scope>NUCLEOTIDE SEQUENCE [LARGE SCALE GENOMIC DNA]</scope>
    <source>
        <strain evidence="7 8">1099-18</strain>
    </source>
</reference>
<dbReference type="EMBL" id="AXCR01000007">
    <property type="protein sequence ID" value="KJR85697.1"/>
    <property type="molecule type" value="Genomic_DNA"/>
</dbReference>
<evidence type="ECO:0000256" key="2">
    <source>
        <dbReference type="ARBA" id="ARBA00022771"/>
    </source>
</evidence>
<feature type="compositionally biased region" description="Pro residues" evidence="5">
    <location>
        <begin position="340"/>
        <end position="350"/>
    </location>
</feature>
<dbReference type="GO" id="GO:0004842">
    <property type="term" value="F:ubiquitin-protein transferase activity"/>
    <property type="evidence" value="ECO:0007669"/>
    <property type="project" value="InterPro"/>
</dbReference>
<sequence length="622" mass="69394">MDAIALKHVEKLFDTGFKLAWNHKFREVSVERRIYCPSPSCGQWIKDENLFRGEDGRQTAVCGRCRTSVCCLCNNKAHASRDCPRDERTIRFLAKVEGRQTCNRCKSEVELEEGQNHMIWYCGAESCMICGAKWGHCDCQVFDVETDRAGYGHLPYPPTNGSRYDRFGSAPAIATRDFRPSNSGGSRPYSAGEGMRSRPQSSYEDKSRARSYRDDYRADTHRDNDLARRMEAFGGLGDDDDTMDAFSSAIKKARLDRYARRHANDDAGAPVHRRRSFMEDKDYDRDESDDRDYSARAAADILPSAPHPPPAPPTPPQQQAQAQAQSAQHRYQHQQLQQTHPPPPPHPPYPSLQQHQPLHPIHPQHDRFELHEQLEHQRAPPPPSQYPTTTYDRPAASMDFYTSGPSRTRAVTTDSEVGRLANRFNTESRSGPMHRPKAPPALTGPPMATGVSHGVPMGAGGGMGVMPMGPMSPNGPMAPLPPMMPMQGPPPPLMPPPLMGSMPIMSMAPIPHPSIMPEIPMMRRHLMEEDMFMGHEPLQRGGSFEQVPFSSYPVEDEYAFSSGAGGRRHRRRDEDASHAQEARRSEMAGLAGPGRGMDRVADWMEFVGNEPPGKDSDSVLNP</sequence>
<accession>A0A0F2M7T2</accession>
<evidence type="ECO:0000256" key="5">
    <source>
        <dbReference type="SAM" id="MobiDB-lite"/>
    </source>
</evidence>
<dbReference type="InterPro" id="IPR002867">
    <property type="entry name" value="IBR_dom"/>
</dbReference>
<dbReference type="GeneID" id="27670686"/>
<protein>
    <recommendedName>
        <fullName evidence="6">IBR domain-containing protein</fullName>
    </recommendedName>
</protein>
<gene>
    <name evidence="7" type="ORF">SPSK_08822</name>
</gene>
<evidence type="ECO:0000313" key="8">
    <source>
        <dbReference type="Proteomes" id="UP000033710"/>
    </source>
</evidence>
<feature type="region of interest" description="Disordered" evidence="5">
    <location>
        <begin position="374"/>
        <end position="412"/>
    </location>
</feature>
<dbReference type="Proteomes" id="UP000033710">
    <property type="component" value="Unassembled WGS sequence"/>
</dbReference>
<feature type="region of interest" description="Disordered" evidence="5">
    <location>
        <begin position="264"/>
        <end position="360"/>
    </location>
</feature>
<dbReference type="Pfam" id="PF01485">
    <property type="entry name" value="IBR"/>
    <property type="match status" value="1"/>
</dbReference>
<dbReference type="CDD" id="cd20335">
    <property type="entry name" value="BRcat_RBR"/>
    <property type="match status" value="1"/>
</dbReference>
<dbReference type="VEuPathDB" id="FungiDB:SPSK_08822"/>
<evidence type="ECO:0000256" key="4">
    <source>
        <dbReference type="ARBA" id="ARBA00022833"/>
    </source>
</evidence>
<feature type="domain" description="IBR" evidence="6">
    <location>
        <begin position="31"/>
        <end position="83"/>
    </location>
</feature>
<dbReference type="SUPFAM" id="SSF57850">
    <property type="entry name" value="RING/U-box"/>
    <property type="match status" value="1"/>
</dbReference>
<keyword evidence="2" id="KW-0863">Zinc-finger</keyword>
<keyword evidence="4" id="KW-0862">Zinc</keyword>
<keyword evidence="1" id="KW-0479">Metal-binding</keyword>
<dbReference type="AlphaFoldDB" id="A0A0F2M7T2"/>
<dbReference type="GO" id="GO:0016567">
    <property type="term" value="P:protein ubiquitination"/>
    <property type="evidence" value="ECO:0007669"/>
    <property type="project" value="InterPro"/>
</dbReference>
<feature type="compositionally biased region" description="Polar residues" evidence="5">
    <location>
        <begin position="403"/>
        <end position="412"/>
    </location>
</feature>
<feature type="compositionally biased region" description="Basic and acidic residues" evidence="5">
    <location>
        <begin position="203"/>
        <end position="217"/>
    </location>
</feature>
<organism evidence="7 8">
    <name type="scientific">Sporothrix schenckii 1099-18</name>
    <dbReference type="NCBI Taxonomy" id="1397361"/>
    <lineage>
        <taxon>Eukaryota</taxon>
        <taxon>Fungi</taxon>
        <taxon>Dikarya</taxon>
        <taxon>Ascomycota</taxon>
        <taxon>Pezizomycotina</taxon>
        <taxon>Sordariomycetes</taxon>
        <taxon>Sordariomycetidae</taxon>
        <taxon>Ophiostomatales</taxon>
        <taxon>Ophiostomataceae</taxon>
        <taxon>Sporothrix</taxon>
    </lineage>
</organism>
<reference evidence="7 8" key="1">
    <citation type="journal article" date="2014" name="BMC Genomics">
        <title>Comparative genomics of the major fungal agents of human and animal Sporotrichosis: Sporothrix schenckii and Sporothrix brasiliensis.</title>
        <authorList>
            <person name="Teixeira M.M."/>
            <person name="de Almeida L.G."/>
            <person name="Kubitschek-Barreira P."/>
            <person name="Alves F.L."/>
            <person name="Kioshima E.S."/>
            <person name="Abadio A.K."/>
            <person name="Fernandes L."/>
            <person name="Derengowski L.S."/>
            <person name="Ferreira K.S."/>
            <person name="Souza R.C."/>
            <person name="Ruiz J.C."/>
            <person name="de Andrade N.C."/>
            <person name="Paes H.C."/>
            <person name="Nicola A.M."/>
            <person name="Albuquerque P."/>
            <person name="Gerber A.L."/>
            <person name="Martins V.P."/>
            <person name="Peconick L.D."/>
            <person name="Neto A.V."/>
            <person name="Chaucanez C.B."/>
            <person name="Silva P.A."/>
            <person name="Cunha O.L."/>
            <person name="de Oliveira F.F."/>
            <person name="dos Santos T.C."/>
            <person name="Barros A.L."/>
            <person name="Soares M.A."/>
            <person name="de Oliveira L.M."/>
            <person name="Marini M.M."/>
            <person name="Villalobos-Duno H."/>
            <person name="Cunha M.M."/>
            <person name="de Hoog S."/>
            <person name="da Silveira J.F."/>
            <person name="Henrissat B."/>
            <person name="Nino-Vega G.A."/>
            <person name="Cisalpino P.S."/>
            <person name="Mora-Montes H.M."/>
            <person name="Almeida S.R."/>
            <person name="Stajich J.E."/>
            <person name="Lopes-Bezerra L.M."/>
            <person name="Vasconcelos A.T."/>
            <person name="Felipe M.S."/>
        </authorList>
    </citation>
    <scope>NUCLEOTIDE SEQUENCE [LARGE SCALE GENOMIC DNA]</scope>
    <source>
        <strain evidence="7 8">1099-18</strain>
    </source>
</reference>
<feature type="compositionally biased region" description="Low complexity" evidence="5">
    <location>
        <begin position="317"/>
        <end position="339"/>
    </location>
</feature>
<dbReference type="Gene3D" id="1.20.120.1750">
    <property type="match status" value="1"/>
</dbReference>
<dbReference type="OrthoDB" id="9977870at2759"/>
<feature type="region of interest" description="Disordered" evidence="5">
    <location>
        <begin position="174"/>
        <end position="217"/>
    </location>
</feature>
<dbReference type="PANTHER" id="PTHR11685">
    <property type="entry name" value="RBR FAMILY RING FINGER AND IBR DOMAIN-CONTAINING"/>
    <property type="match status" value="1"/>
</dbReference>
<feature type="region of interest" description="Disordered" evidence="5">
    <location>
        <begin position="560"/>
        <end position="622"/>
    </location>
</feature>
<evidence type="ECO:0000256" key="1">
    <source>
        <dbReference type="ARBA" id="ARBA00022723"/>
    </source>
</evidence>
<proteinExistence type="predicted"/>
<name>A0A0F2M7T2_SPOSC</name>
<evidence type="ECO:0000313" key="7">
    <source>
        <dbReference type="EMBL" id="KJR85697.1"/>
    </source>
</evidence>
<dbReference type="RefSeq" id="XP_016588373.1">
    <property type="nucleotide sequence ID" value="XM_016735409.1"/>
</dbReference>
<feature type="compositionally biased region" description="Low complexity" evidence="5">
    <location>
        <begin position="295"/>
        <end position="304"/>
    </location>
</feature>
<dbReference type="GO" id="GO:0008270">
    <property type="term" value="F:zinc ion binding"/>
    <property type="evidence" value="ECO:0007669"/>
    <property type="project" value="UniProtKB-KW"/>
</dbReference>
<keyword evidence="3" id="KW-0833">Ubl conjugation pathway</keyword>